<keyword evidence="2" id="KW-1185">Reference proteome</keyword>
<evidence type="ECO:0000313" key="2">
    <source>
        <dbReference type="Proteomes" id="UP001230207"/>
    </source>
</evidence>
<evidence type="ECO:0008006" key="3">
    <source>
        <dbReference type="Google" id="ProtNLM"/>
    </source>
</evidence>
<comment type="caution">
    <text evidence="1">The sequence shown here is derived from an EMBL/GenBank/DDBJ whole genome shotgun (WGS) entry which is preliminary data.</text>
</comment>
<dbReference type="EMBL" id="JAUSVF010000001">
    <property type="protein sequence ID" value="MDQ0321147.1"/>
    <property type="molecule type" value="Genomic_DNA"/>
</dbReference>
<sequence length="345" mass="39012">MDLFDVRRDEVIKSAVISGRTTYEDALERFYPLIDRFEEQRKLQRPRFYDRLKKDILAGCIMPSITLAFVNEAMSAEVDIDAISDFIRDNISEGYVLDGMQRLNTLEAASQEDGFDPARPIFVNVIIAQKYDLLLYRMITLNNGQKPMTVRHQVEMLTGNLIGKMVGDGALQNITILKEKETEQNSPKGSFRMVDVASAYLAFLTGGPNNQNSRFIEEKLDEILVGKVMESGLTSEQTSFTDVLTQVDRVSANNIAKDWLRNENNLIGFTLGAKKSNPELSQLTADHFASCIVAFEAAFQAINPSKVNVGKYRRELSLHFIENIDDLKDAREEQLTEVFFELTAN</sequence>
<protein>
    <recommendedName>
        <fullName evidence="3">DUF262 domain-containing protein</fullName>
    </recommendedName>
</protein>
<gene>
    <name evidence="1" type="ORF">QO002_003285</name>
</gene>
<evidence type="ECO:0000313" key="1">
    <source>
        <dbReference type="EMBL" id="MDQ0321147.1"/>
    </source>
</evidence>
<name>A0ABU0BSA9_9HYPH</name>
<reference evidence="1 2" key="1">
    <citation type="submission" date="2023-07" db="EMBL/GenBank/DDBJ databases">
        <title>Genomic Encyclopedia of Type Strains, Phase IV (KMG-IV): sequencing the most valuable type-strain genomes for metagenomic binning, comparative biology and taxonomic classification.</title>
        <authorList>
            <person name="Goeker M."/>
        </authorList>
    </citation>
    <scope>NUCLEOTIDE SEQUENCE [LARGE SCALE GENOMIC DNA]</scope>
    <source>
        <strain evidence="1 2">DSM 1112</strain>
    </source>
</reference>
<accession>A0ABU0BSA9</accession>
<dbReference type="Proteomes" id="UP001230207">
    <property type="component" value="Unassembled WGS sequence"/>
</dbReference>
<organism evidence="1 2">
    <name type="scientific">Pararhizobium capsulatum DSM 1112</name>
    <dbReference type="NCBI Taxonomy" id="1121113"/>
    <lineage>
        <taxon>Bacteria</taxon>
        <taxon>Pseudomonadati</taxon>
        <taxon>Pseudomonadota</taxon>
        <taxon>Alphaproteobacteria</taxon>
        <taxon>Hyphomicrobiales</taxon>
        <taxon>Rhizobiaceae</taxon>
        <taxon>Rhizobium/Agrobacterium group</taxon>
        <taxon>Pararhizobium</taxon>
    </lineage>
</organism>
<dbReference type="RefSeq" id="WP_307231505.1">
    <property type="nucleotide sequence ID" value="NZ_JAUSVF010000001.1"/>
</dbReference>
<proteinExistence type="predicted"/>